<evidence type="ECO:0000256" key="3">
    <source>
        <dbReference type="ARBA" id="ARBA00022723"/>
    </source>
</evidence>
<evidence type="ECO:0000256" key="2">
    <source>
        <dbReference type="ARBA" id="ARBA00022485"/>
    </source>
</evidence>
<dbReference type="Gene3D" id="3.40.50.11540">
    <property type="entry name" value="NADH-ubiquinone oxidoreductase 51kDa subunit"/>
    <property type="match status" value="1"/>
</dbReference>
<evidence type="ECO:0000256" key="1">
    <source>
        <dbReference type="ARBA" id="ARBA00022448"/>
    </source>
</evidence>
<evidence type="ECO:0000259" key="9">
    <source>
        <dbReference type="Pfam" id="PF13375"/>
    </source>
</evidence>
<name>A0A1X6WK70_9ENTE</name>
<evidence type="ECO:0000256" key="4">
    <source>
        <dbReference type="ARBA" id="ARBA00022737"/>
    </source>
</evidence>
<dbReference type="InterPro" id="IPR010208">
    <property type="entry name" value="Ion_transpt_RnfC/RsxC"/>
</dbReference>
<keyword evidence="1" id="KW-0813">Transport</keyword>
<protein>
    <submittedName>
        <fullName evidence="10">Cob(III)alamin reductase @ Cob(II)alamin reductase</fullName>
    </submittedName>
</protein>
<dbReference type="AlphaFoldDB" id="A0A1X6WK70"/>
<dbReference type="InterPro" id="IPR026902">
    <property type="entry name" value="RnfC_N"/>
</dbReference>
<keyword evidence="5" id="KW-0249">Electron transport</keyword>
<feature type="domain" description="RnfC Barrel sandwich hybrid" evidence="9">
    <location>
        <begin position="4"/>
        <end position="59"/>
    </location>
</feature>
<accession>A0A1X6WK70</accession>
<dbReference type="NCBIfam" id="TIGR04481">
    <property type="entry name" value="PR_assoc_PrdC"/>
    <property type="match status" value="1"/>
</dbReference>
<gene>
    <name evidence="10" type="ORF">FM121_01415</name>
</gene>
<keyword evidence="7" id="KW-0411">Iron-sulfur</keyword>
<keyword evidence="11" id="KW-1185">Reference proteome</keyword>
<evidence type="ECO:0000256" key="7">
    <source>
        <dbReference type="ARBA" id="ARBA00023014"/>
    </source>
</evidence>
<keyword evidence="4" id="KW-0677">Repeat</keyword>
<evidence type="ECO:0000313" key="11">
    <source>
        <dbReference type="Proteomes" id="UP000195918"/>
    </source>
</evidence>
<dbReference type="EMBL" id="FWFD01000003">
    <property type="protein sequence ID" value="SLM84721.1"/>
    <property type="molecule type" value="Genomic_DNA"/>
</dbReference>
<evidence type="ECO:0000313" key="10">
    <source>
        <dbReference type="EMBL" id="SLM84721.1"/>
    </source>
</evidence>
<organism evidence="10 11">
    <name type="scientific">Vagococcus fluvialis bH819</name>
    <dbReference type="NCBI Taxonomy" id="1255619"/>
    <lineage>
        <taxon>Bacteria</taxon>
        <taxon>Bacillati</taxon>
        <taxon>Bacillota</taxon>
        <taxon>Bacilli</taxon>
        <taxon>Lactobacillales</taxon>
        <taxon>Enterococcaceae</taxon>
        <taxon>Vagococcus</taxon>
    </lineage>
</organism>
<reference evidence="11" key="1">
    <citation type="submission" date="2017-02" db="EMBL/GenBank/DDBJ databases">
        <authorList>
            <person name="Dridi B."/>
        </authorList>
    </citation>
    <scope>NUCLEOTIDE SEQUENCE [LARGE SCALE GENOMIC DNA]</scope>
    <source>
        <strain evidence="11">bH819</strain>
    </source>
</reference>
<dbReference type="GO" id="GO:0009055">
    <property type="term" value="F:electron transfer activity"/>
    <property type="evidence" value="ECO:0007669"/>
    <property type="project" value="InterPro"/>
</dbReference>
<dbReference type="Pfam" id="PF01512">
    <property type="entry name" value="Complex1_51K"/>
    <property type="match status" value="1"/>
</dbReference>
<evidence type="ECO:0000259" key="8">
    <source>
        <dbReference type="Pfam" id="PF01512"/>
    </source>
</evidence>
<keyword evidence="3" id="KW-0479">Metal-binding</keyword>
<evidence type="ECO:0000256" key="6">
    <source>
        <dbReference type="ARBA" id="ARBA00023004"/>
    </source>
</evidence>
<dbReference type="GO" id="GO:0051539">
    <property type="term" value="F:4 iron, 4 sulfur cluster binding"/>
    <property type="evidence" value="ECO:0007669"/>
    <property type="project" value="UniProtKB-KW"/>
</dbReference>
<dbReference type="SUPFAM" id="SSF142984">
    <property type="entry name" value="Nqo1 middle domain-like"/>
    <property type="match status" value="1"/>
</dbReference>
<dbReference type="Pfam" id="PF13375">
    <property type="entry name" value="RnfC_N"/>
    <property type="match status" value="1"/>
</dbReference>
<evidence type="ECO:0000256" key="5">
    <source>
        <dbReference type="ARBA" id="ARBA00022982"/>
    </source>
</evidence>
<proteinExistence type="predicted"/>
<keyword evidence="2" id="KW-0004">4Fe-4S</keyword>
<dbReference type="InterPro" id="IPR037225">
    <property type="entry name" value="Nuo51_FMN-bd_sf"/>
</dbReference>
<dbReference type="GO" id="GO:0046872">
    <property type="term" value="F:metal ion binding"/>
    <property type="evidence" value="ECO:0007669"/>
    <property type="project" value="UniProtKB-KW"/>
</dbReference>
<dbReference type="InterPro" id="IPR011538">
    <property type="entry name" value="Nuo51_FMN-bd"/>
</dbReference>
<dbReference type="Proteomes" id="UP000195918">
    <property type="component" value="Unassembled WGS sequence"/>
</dbReference>
<dbReference type="GO" id="GO:0016020">
    <property type="term" value="C:membrane"/>
    <property type="evidence" value="ECO:0007669"/>
    <property type="project" value="InterPro"/>
</dbReference>
<sequence length="390" mass="42464">MTVFYIPLKQHVGAPCISLVKKGDYVKRGQLIAKPNGLGANIHASISGEISEVNEETIAIIPSEKLSTDFIKLEEKDSYLELIESAGIVGAGGAGFPTHVKLNAEIPNGCFIANAVECEALLKHNVKQIKEHSETIVRGIKYVMEITKAPKSYIAIKDKNRQAVIELLKATKNEPNIEVFRLPDVYPAGDERMIIREVLNIVLEPGQLPIEVETIVSNVETLKHIVEAIEERKPFIDKDLTVSGRVKNESHVFVNVPIGLPVKILIDEAGGYIEPHGEIVIGGPMTGHSGNESTPITKTTGGILVAMPYPQEHRKIGILICECGGSEERLTEIAENMGAEVVASEMCKRMVEVNGRYRCSKPGVCPGQAEKVMKMKKEGAEVVLTGTCSD</sequence>
<dbReference type="PANTHER" id="PTHR43034">
    <property type="entry name" value="ION-TRANSLOCATING OXIDOREDUCTASE COMPLEX SUBUNIT C"/>
    <property type="match status" value="1"/>
</dbReference>
<feature type="domain" description="NADH-ubiquinone oxidoreductase 51kDa subunit FMN-binding" evidence="8">
    <location>
        <begin position="83"/>
        <end position="226"/>
    </location>
</feature>
<keyword evidence="6" id="KW-0408">Iron</keyword>
<dbReference type="SUPFAM" id="SSF142019">
    <property type="entry name" value="Nqo1 FMN-binding domain-like"/>
    <property type="match status" value="1"/>
</dbReference>
<dbReference type="PANTHER" id="PTHR43034:SF2">
    <property type="entry name" value="ION-TRANSLOCATING OXIDOREDUCTASE COMPLEX SUBUNIT C"/>
    <property type="match status" value="1"/>
</dbReference>
<dbReference type="OrthoDB" id="9767754at2"/>
<dbReference type="InterPro" id="IPR031001">
    <property type="entry name" value="PR_assoc_PrdC"/>
</dbReference>